<name>A0A2M8L707_9BACT</name>
<accession>A0A2M8L707</accession>
<dbReference type="EMBL" id="PFEM01000029">
    <property type="protein sequence ID" value="PJE70030.1"/>
    <property type="molecule type" value="Genomic_DNA"/>
</dbReference>
<gene>
    <name evidence="1" type="ORF">COU97_01895</name>
</gene>
<organism evidence="1 2">
    <name type="scientific">Candidatus Shapirobacteria bacterium CG10_big_fil_rev_8_21_14_0_10_48_15</name>
    <dbReference type="NCBI Taxonomy" id="1974484"/>
    <lineage>
        <taxon>Bacteria</taxon>
        <taxon>Candidatus Shapironibacteriota</taxon>
    </lineage>
</organism>
<dbReference type="AlphaFoldDB" id="A0A2M8L707"/>
<protein>
    <submittedName>
        <fullName evidence="1">Uncharacterized protein</fullName>
    </submittedName>
</protein>
<sequence>MAEIGEMVVQVAEASEASPEELAQQLRRFENNIFQPDPDKEAIRQEANELFPALTRCFFPQESTGQEEVCEQITAAGIEAVLRKTPLSVYMTVLGGTTRFVVRIPRGASKPGEIPVISVVNPQNDAIVSRANETLKQLYAKAYSEATNKQPVKDF</sequence>
<evidence type="ECO:0000313" key="2">
    <source>
        <dbReference type="Proteomes" id="UP000231579"/>
    </source>
</evidence>
<evidence type="ECO:0000313" key="1">
    <source>
        <dbReference type="EMBL" id="PJE70030.1"/>
    </source>
</evidence>
<comment type="caution">
    <text evidence="1">The sequence shown here is derived from an EMBL/GenBank/DDBJ whole genome shotgun (WGS) entry which is preliminary data.</text>
</comment>
<dbReference type="Proteomes" id="UP000231579">
    <property type="component" value="Unassembled WGS sequence"/>
</dbReference>
<proteinExistence type="predicted"/>
<reference evidence="2" key="1">
    <citation type="submission" date="2017-09" db="EMBL/GenBank/DDBJ databases">
        <title>Depth-based differentiation of microbial function through sediment-hosted aquifers and enrichment of novel symbionts in the deep terrestrial subsurface.</title>
        <authorList>
            <person name="Probst A.J."/>
            <person name="Ladd B."/>
            <person name="Jarett J.K."/>
            <person name="Geller-Mcgrath D.E."/>
            <person name="Sieber C.M.K."/>
            <person name="Emerson J.B."/>
            <person name="Anantharaman K."/>
            <person name="Thomas B.C."/>
            <person name="Malmstrom R."/>
            <person name="Stieglmeier M."/>
            <person name="Klingl A."/>
            <person name="Woyke T."/>
            <person name="Ryan C.M."/>
            <person name="Banfield J.F."/>
        </authorList>
    </citation>
    <scope>NUCLEOTIDE SEQUENCE [LARGE SCALE GENOMIC DNA]</scope>
</reference>